<organism evidence="1 2">
    <name type="scientific">Tetracentron sinense</name>
    <name type="common">Spur-leaf</name>
    <dbReference type="NCBI Taxonomy" id="13715"/>
    <lineage>
        <taxon>Eukaryota</taxon>
        <taxon>Viridiplantae</taxon>
        <taxon>Streptophyta</taxon>
        <taxon>Embryophyta</taxon>
        <taxon>Tracheophyta</taxon>
        <taxon>Spermatophyta</taxon>
        <taxon>Magnoliopsida</taxon>
        <taxon>Trochodendrales</taxon>
        <taxon>Trochodendraceae</taxon>
        <taxon>Tetracentron</taxon>
    </lineage>
</organism>
<dbReference type="GO" id="GO:0004497">
    <property type="term" value="F:monooxygenase activity"/>
    <property type="evidence" value="ECO:0007669"/>
    <property type="project" value="InterPro"/>
</dbReference>
<dbReference type="Pfam" id="PF00067">
    <property type="entry name" value="p450"/>
    <property type="match status" value="1"/>
</dbReference>
<gene>
    <name evidence="1" type="ORF">HHK36_027939</name>
</gene>
<dbReference type="PANTHER" id="PTHR47951:SF7">
    <property type="entry name" value="FLAVONOID 3',5'-HYDROXYLASE-LIKE ISOFORM X1"/>
    <property type="match status" value="1"/>
</dbReference>
<name>A0A835D1I1_TETSI</name>
<dbReference type="AlphaFoldDB" id="A0A835D1I1"/>
<keyword evidence="2" id="KW-1185">Reference proteome</keyword>
<dbReference type="InterPro" id="IPR036396">
    <property type="entry name" value="Cyt_P450_sf"/>
</dbReference>
<evidence type="ECO:0008006" key="3">
    <source>
        <dbReference type="Google" id="ProtNLM"/>
    </source>
</evidence>
<dbReference type="GO" id="GO:0020037">
    <property type="term" value="F:heme binding"/>
    <property type="evidence" value="ECO:0007669"/>
    <property type="project" value="InterPro"/>
</dbReference>
<reference evidence="1 2" key="1">
    <citation type="submission" date="2020-04" db="EMBL/GenBank/DDBJ databases">
        <title>Plant Genome Project.</title>
        <authorList>
            <person name="Zhang R.-G."/>
        </authorList>
    </citation>
    <scope>NUCLEOTIDE SEQUENCE [LARGE SCALE GENOMIC DNA]</scope>
    <source>
        <strain evidence="1">YNK0</strain>
        <tissue evidence="1">Leaf</tissue>
    </source>
</reference>
<accession>A0A835D1I1</accession>
<dbReference type="Gene3D" id="1.10.630.10">
    <property type="entry name" value="Cytochrome P450"/>
    <property type="match status" value="1"/>
</dbReference>
<dbReference type="OrthoDB" id="2789670at2759"/>
<dbReference type="EMBL" id="JABCRI010000021">
    <property type="protein sequence ID" value="KAF8380452.1"/>
    <property type="molecule type" value="Genomic_DNA"/>
</dbReference>
<dbReference type="GO" id="GO:0016705">
    <property type="term" value="F:oxidoreductase activity, acting on paired donors, with incorporation or reduction of molecular oxygen"/>
    <property type="evidence" value="ECO:0007669"/>
    <property type="project" value="InterPro"/>
</dbReference>
<dbReference type="SUPFAM" id="SSF48264">
    <property type="entry name" value="Cytochrome P450"/>
    <property type="match status" value="1"/>
</dbReference>
<proteinExistence type="predicted"/>
<dbReference type="PANTHER" id="PTHR47951">
    <property type="entry name" value="OS08G0547900 PROTEIN"/>
    <property type="match status" value="1"/>
</dbReference>
<dbReference type="Proteomes" id="UP000655225">
    <property type="component" value="Unassembled WGS sequence"/>
</dbReference>
<evidence type="ECO:0000313" key="1">
    <source>
        <dbReference type="EMBL" id="KAF8380452.1"/>
    </source>
</evidence>
<evidence type="ECO:0000313" key="2">
    <source>
        <dbReference type="Proteomes" id="UP000655225"/>
    </source>
</evidence>
<protein>
    <recommendedName>
        <fullName evidence="3">Cytochrome P450</fullName>
    </recommendedName>
</protein>
<dbReference type="GO" id="GO:0005506">
    <property type="term" value="F:iron ion binding"/>
    <property type="evidence" value="ECO:0007669"/>
    <property type="project" value="InterPro"/>
</dbReference>
<comment type="caution">
    <text evidence="1">The sequence shown here is derived from an EMBL/GenBank/DDBJ whole genome shotgun (WGS) entry which is preliminary data.</text>
</comment>
<dbReference type="InterPro" id="IPR001128">
    <property type="entry name" value="Cyt_P450"/>
</dbReference>
<sequence length="369" mass="41939">MRHALHNLTPKWAIPLRIPNDAIDVNLAVERYRLRSVVIWEVDMISELAYKLVGMVFKGWEGANKEDKLTPAILAVLSVATLAIFGYLWTSKISRNGTVAPLPLGPIMKLRLGNTLSVVLSSASLAKEIFRDHGIAFANRDRTIAALVMTHGGIDITWSPYGPYWRMLRKVCVHEMLSNSSLDASYALRRHEVRKTLRDVYAKIHTPIIIWDLGFLTELEVMMSMLWGGTLEGVASSLGKPNISDLFPILAPFDIQGIERQMKKLWLWFDRIFDPIIDDRLKLINGEKGEQTSNNKGNKDFLQFLLRLDEQQEDIERPLTRMEMKALLLWKLPKDTQLDLTEKFGVVLNKKIPLVVIPTPGLSNLEVYA</sequence>